<dbReference type="Proteomes" id="UP001193734">
    <property type="component" value="Unassembled WGS sequence"/>
</dbReference>
<dbReference type="PANTHER" id="PTHR34472">
    <property type="entry name" value="SULFUR CARRIER PROTEIN THIS"/>
    <property type="match status" value="1"/>
</dbReference>
<comment type="caution">
    <text evidence="1">The sequence shown here is derived from an EMBL/GenBank/DDBJ whole genome shotgun (WGS) entry which is preliminary data.</text>
</comment>
<dbReference type="SUPFAM" id="SSF54285">
    <property type="entry name" value="MoaD/ThiS"/>
    <property type="match status" value="1"/>
</dbReference>
<dbReference type="InterPro" id="IPR016155">
    <property type="entry name" value="Mopterin_synth/thiamin_S_b"/>
</dbReference>
<accession>A0ABX2AZK9</accession>
<evidence type="ECO:0000313" key="1">
    <source>
        <dbReference type="EMBL" id="NPE14923.1"/>
    </source>
</evidence>
<dbReference type="RefSeq" id="WP_172177341.1">
    <property type="nucleotide sequence ID" value="NZ_CASGIA010000010.1"/>
</dbReference>
<dbReference type="NCBIfam" id="TIGR01683">
    <property type="entry name" value="thiS"/>
    <property type="match status" value="1"/>
</dbReference>
<sequence>MKITINNSQTEFPDGTTLRIVADEHRLPGKGVAMAVNNNMIPRDKWDSHVVNDGDNIVILKAFCGG</sequence>
<dbReference type="CDD" id="cd00565">
    <property type="entry name" value="Ubl_ThiS"/>
    <property type="match status" value="1"/>
</dbReference>
<dbReference type="InterPro" id="IPR003749">
    <property type="entry name" value="ThiS/MoaD-like"/>
</dbReference>
<evidence type="ECO:0000313" key="2">
    <source>
        <dbReference type="Proteomes" id="UP001193734"/>
    </source>
</evidence>
<gene>
    <name evidence="1" type="primary">thiS</name>
    <name evidence="1" type="ORF">HPS55_11440</name>
</gene>
<dbReference type="Pfam" id="PF02597">
    <property type="entry name" value="ThiS"/>
    <property type="match status" value="1"/>
</dbReference>
<dbReference type="InterPro" id="IPR010035">
    <property type="entry name" value="Thi_S"/>
</dbReference>
<organism evidence="1 2">
    <name type="scientific">Xylanibacter rodentium</name>
    <dbReference type="NCBI Taxonomy" id="2736289"/>
    <lineage>
        <taxon>Bacteria</taxon>
        <taxon>Pseudomonadati</taxon>
        <taxon>Bacteroidota</taxon>
        <taxon>Bacteroidia</taxon>
        <taxon>Bacteroidales</taxon>
        <taxon>Prevotellaceae</taxon>
        <taxon>Xylanibacter</taxon>
    </lineage>
</organism>
<dbReference type="GeneID" id="82158378"/>
<name>A0ABX2AZK9_9BACT</name>
<protein>
    <submittedName>
        <fullName evidence="1">Sulfur carrier protein ThiS</fullName>
    </submittedName>
</protein>
<dbReference type="PANTHER" id="PTHR34472:SF1">
    <property type="entry name" value="SULFUR CARRIER PROTEIN THIS"/>
    <property type="match status" value="1"/>
</dbReference>
<proteinExistence type="predicted"/>
<keyword evidence="2" id="KW-1185">Reference proteome</keyword>
<dbReference type="InterPro" id="IPR012675">
    <property type="entry name" value="Beta-grasp_dom_sf"/>
</dbReference>
<dbReference type="Gene3D" id="3.10.20.30">
    <property type="match status" value="1"/>
</dbReference>
<reference evidence="1 2" key="1">
    <citation type="submission" date="2020-05" db="EMBL/GenBank/DDBJ databases">
        <title>Distinct polysaccharide utilization as determinants for interspecies competition between intestinal Prevotella spp.</title>
        <authorList>
            <person name="Galvez E.J.C."/>
            <person name="Iljazovic A."/>
            <person name="Strowig T."/>
        </authorList>
    </citation>
    <scope>NUCLEOTIDE SEQUENCE [LARGE SCALE GENOMIC DNA]</scope>
    <source>
        <strain evidence="1 2">PROD</strain>
    </source>
</reference>
<dbReference type="EMBL" id="JABKKE010000021">
    <property type="protein sequence ID" value="NPE14923.1"/>
    <property type="molecule type" value="Genomic_DNA"/>
</dbReference>